<evidence type="ECO:0000256" key="2">
    <source>
        <dbReference type="ARBA" id="ARBA00022734"/>
    </source>
</evidence>
<evidence type="ECO:0000256" key="4">
    <source>
        <dbReference type="SAM" id="SignalP"/>
    </source>
</evidence>
<reference evidence="6" key="3">
    <citation type="submission" date="2025-09" db="UniProtKB">
        <authorList>
            <consortium name="Ensembl"/>
        </authorList>
    </citation>
    <scope>IDENTIFICATION</scope>
</reference>
<feature type="domain" description="SUEL-type lectin" evidence="5">
    <location>
        <begin position="28"/>
        <end position="116"/>
    </location>
</feature>
<sequence>MFPIFIQMKFVLFTLFLCGSILETNLVTCEGSVSHIHCEKGVIFMISATYGRSDRMTCSDGIPDDQTKNTDCAMNVESVYDSCHGKSECSTLVSSSVFGDPCIGTYKYLDVFYRCQKFQHISANNITHNLQCFNSNSKYMCQTHSGLHLASVPASNSSHPATQSISVVLQSLFSDQNFSKRSIRRCNGKSECSVLASSSVFGDPCVGTYKYLEVLYFCLKEKSLVACEGAVARLHCARGQVIYVTSASYGRTNKKTCSAGRPADQLENTECYTYREEVGERCNGKQWCKVRASNYVFGNPCYGTYKYLEVEYICYGEFRLSLH</sequence>
<keyword evidence="3" id="KW-0677">Repeat</keyword>
<evidence type="ECO:0000259" key="5">
    <source>
        <dbReference type="PROSITE" id="PS50228"/>
    </source>
</evidence>
<name>A0A087XF78_POEFO</name>
<dbReference type="Ensembl" id="ENSPFOT00000004439.2">
    <property type="protein sequence ID" value="ENSPFOP00000004431.2"/>
    <property type="gene ID" value="ENSPFOG00000004553.2"/>
</dbReference>
<dbReference type="FunFam" id="2.60.120.740:FF:000003">
    <property type="entry name" value="Protein eva-1 homolog C"/>
    <property type="match status" value="1"/>
</dbReference>
<dbReference type="Pfam" id="PF02140">
    <property type="entry name" value="SUEL_Lectin"/>
    <property type="match status" value="3"/>
</dbReference>
<dbReference type="EMBL" id="AYCK01015952">
    <property type="status" value="NOT_ANNOTATED_CDS"/>
    <property type="molecule type" value="Genomic_DNA"/>
</dbReference>
<feature type="chain" id="PRO_5001832832" description="SUEL-type lectin domain-containing protein" evidence="4">
    <location>
        <begin position="24"/>
        <end position="323"/>
    </location>
</feature>
<keyword evidence="2" id="KW-0430">Lectin</keyword>
<dbReference type="InterPro" id="IPR043159">
    <property type="entry name" value="Lectin_gal-bd_sf"/>
</dbReference>
<dbReference type="OMA" id="YESTMFQ"/>
<protein>
    <recommendedName>
        <fullName evidence="5">SUEL-type lectin domain-containing protein</fullName>
    </recommendedName>
</protein>
<dbReference type="InterPro" id="IPR000922">
    <property type="entry name" value="Lectin_gal-bd_dom"/>
</dbReference>
<evidence type="ECO:0000313" key="6">
    <source>
        <dbReference type="Ensembl" id="ENSPFOP00000004431.2"/>
    </source>
</evidence>
<dbReference type="GO" id="GO:0030246">
    <property type="term" value="F:carbohydrate binding"/>
    <property type="evidence" value="ECO:0007669"/>
    <property type="project" value="UniProtKB-KW"/>
</dbReference>
<dbReference type="eggNOG" id="KOG4729">
    <property type="taxonomic scope" value="Eukaryota"/>
</dbReference>
<dbReference type="PANTHER" id="PTHR46780">
    <property type="entry name" value="PROTEIN EVA-1"/>
    <property type="match status" value="1"/>
</dbReference>
<proteinExistence type="predicted"/>
<dbReference type="AlphaFoldDB" id="A0A087XF78"/>
<keyword evidence="1" id="KW-0348">Hemagglutinin</keyword>
<feature type="signal peptide" evidence="4">
    <location>
        <begin position="1"/>
        <end position="23"/>
    </location>
</feature>
<keyword evidence="4" id="KW-0732">Signal</keyword>
<evidence type="ECO:0000313" key="7">
    <source>
        <dbReference type="Proteomes" id="UP000028760"/>
    </source>
</evidence>
<evidence type="ECO:0000256" key="1">
    <source>
        <dbReference type="ARBA" id="ARBA00022546"/>
    </source>
</evidence>
<evidence type="ECO:0000256" key="3">
    <source>
        <dbReference type="ARBA" id="ARBA00022737"/>
    </source>
</evidence>
<dbReference type="EMBL" id="AYCK01015953">
    <property type="status" value="NOT_ANNOTATED_CDS"/>
    <property type="molecule type" value="Genomic_DNA"/>
</dbReference>
<dbReference type="PROSITE" id="PS50228">
    <property type="entry name" value="SUEL_LECTIN"/>
    <property type="match status" value="3"/>
</dbReference>
<dbReference type="Proteomes" id="UP000028760">
    <property type="component" value="Unassembled WGS sequence"/>
</dbReference>
<feature type="domain" description="SUEL-type lectin" evidence="5">
    <location>
        <begin position="226"/>
        <end position="315"/>
    </location>
</feature>
<dbReference type="Gene3D" id="2.60.120.740">
    <property type="match status" value="3"/>
</dbReference>
<reference evidence="7" key="1">
    <citation type="submission" date="2013-10" db="EMBL/GenBank/DDBJ databases">
        <authorList>
            <person name="Schartl M."/>
            <person name="Warren W."/>
        </authorList>
    </citation>
    <scope>NUCLEOTIDE SEQUENCE [LARGE SCALE GENOMIC DNA]</scope>
    <source>
        <strain evidence="7">female</strain>
    </source>
</reference>
<accession>A0A087XF78</accession>
<reference evidence="6" key="2">
    <citation type="submission" date="2025-08" db="UniProtKB">
        <authorList>
            <consortium name="Ensembl"/>
        </authorList>
    </citation>
    <scope>IDENTIFICATION</scope>
</reference>
<organism evidence="6 7">
    <name type="scientific">Poecilia formosa</name>
    <name type="common">Amazon molly</name>
    <name type="synonym">Limia formosa</name>
    <dbReference type="NCBI Taxonomy" id="48698"/>
    <lineage>
        <taxon>Eukaryota</taxon>
        <taxon>Metazoa</taxon>
        <taxon>Chordata</taxon>
        <taxon>Craniata</taxon>
        <taxon>Vertebrata</taxon>
        <taxon>Euteleostomi</taxon>
        <taxon>Actinopterygii</taxon>
        <taxon>Neopterygii</taxon>
        <taxon>Teleostei</taxon>
        <taxon>Neoteleostei</taxon>
        <taxon>Acanthomorphata</taxon>
        <taxon>Ovalentaria</taxon>
        <taxon>Atherinomorphae</taxon>
        <taxon>Cyprinodontiformes</taxon>
        <taxon>Poeciliidae</taxon>
        <taxon>Poeciliinae</taxon>
        <taxon>Poecilia</taxon>
    </lineage>
</organism>
<dbReference type="GeneTree" id="ENSGT00940000154285"/>
<feature type="domain" description="SUEL-type lectin" evidence="5">
    <location>
        <begin position="184"/>
        <end position="219"/>
    </location>
</feature>
<keyword evidence="7" id="KW-1185">Reference proteome</keyword>